<dbReference type="EMBL" id="JARIHO010000048">
    <property type="protein sequence ID" value="KAJ7323049.1"/>
    <property type="molecule type" value="Genomic_DNA"/>
</dbReference>
<gene>
    <name evidence="1" type="ORF">DFH08DRAFT_712274</name>
</gene>
<evidence type="ECO:0000313" key="1">
    <source>
        <dbReference type="EMBL" id="KAJ7323049.1"/>
    </source>
</evidence>
<organism evidence="1 2">
    <name type="scientific">Mycena albidolilacea</name>
    <dbReference type="NCBI Taxonomy" id="1033008"/>
    <lineage>
        <taxon>Eukaryota</taxon>
        <taxon>Fungi</taxon>
        <taxon>Dikarya</taxon>
        <taxon>Basidiomycota</taxon>
        <taxon>Agaricomycotina</taxon>
        <taxon>Agaricomycetes</taxon>
        <taxon>Agaricomycetidae</taxon>
        <taxon>Agaricales</taxon>
        <taxon>Marasmiineae</taxon>
        <taxon>Mycenaceae</taxon>
        <taxon>Mycena</taxon>
    </lineage>
</organism>
<reference evidence="1" key="1">
    <citation type="submission" date="2023-03" db="EMBL/GenBank/DDBJ databases">
        <title>Massive genome expansion in bonnet fungi (Mycena s.s.) driven by repeated elements and novel gene families across ecological guilds.</title>
        <authorList>
            <consortium name="Lawrence Berkeley National Laboratory"/>
            <person name="Harder C.B."/>
            <person name="Miyauchi S."/>
            <person name="Viragh M."/>
            <person name="Kuo A."/>
            <person name="Thoen E."/>
            <person name="Andreopoulos B."/>
            <person name="Lu D."/>
            <person name="Skrede I."/>
            <person name="Drula E."/>
            <person name="Henrissat B."/>
            <person name="Morin E."/>
            <person name="Kohler A."/>
            <person name="Barry K."/>
            <person name="LaButti K."/>
            <person name="Morin E."/>
            <person name="Salamov A."/>
            <person name="Lipzen A."/>
            <person name="Mereny Z."/>
            <person name="Hegedus B."/>
            <person name="Baldrian P."/>
            <person name="Stursova M."/>
            <person name="Weitz H."/>
            <person name="Taylor A."/>
            <person name="Grigoriev I.V."/>
            <person name="Nagy L.G."/>
            <person name="Martin F."/>
            <person name="Kauserud H."/>
        </authorList>
    </citation>
    <scope>NUCLEOTIDE SEQUENCE</scope>
    <source>
        <strain evidence="1">CBHHK002</strain>
    </source>
</reference>
<evidence type="ECO:0000313" key="2">
    <source>
        <dbReference type="Proteomes" id="UP001218218"/>
    </source>
</evidence>
<name>A0AAD7EGE7_9AGAR</name>
<accession>A0AAD7EGE7</accession>
<dbReference type="AlphaFoldDB" id="A0AAD7EGE7"/>
<comment type="caution">
    <text evidence="1">The sequence shown here is derived from an EMBL/GenBank/DDBJ whole genome shotgun (WGS) entry which is preliminary data.</text>
</comment>
<keyword evidence="2" id="KW-1185">Reference proteome</keyword>
<sequence>DTQYYWKLSCSIFRYNHNNATEYADMAGVHTVNERWIADGQLEMICFFATLILNADKSTAIK</sequence>
<proteinExistence type="predicted"/>
<dbReference type="Proteomes" id="UP001218218">
    <property type="component" value="Unassembled WGS sequence"/>
</dbReference>
<feature type="non-terminal residue" evidence="1">
    <location>
        <position position="1"/>
    </location>
</feature>
<protein>
    <submittedName>
        <fullName evidence="1">Uncharacterized protein</fullName>
    </submittedName>
</protein>